<name>A0A0F9RR99_9ZZZZ</name>
<sequence>MIVLGTYEDYTLVVSRSNVEPTLVTYQLYQDGKNVGGSLEDHPFLEAERRYEALGRPEVDFWDADKLVKLGVMHPPENPPEKKAGRYILIGGKPFTGHTGTTSYTGLQVVATSDKLKGLQELYQYNWDICGGLLLIIDSTTGKGVE</sequence>
<organism evidence="1">
    <name type="scientific">marine sediment metagenome</name>
    <dbReference type="NCBI Taxonomy" id="412755"/>
    <lineage>
        <taxon>unclassified sequences</taxon>
        <taxon>metagenomes</taxon>
        <taxon>ecological metagenomes</taxon>
    </lineage>
</organism>
<proteinExistence type="predicted"/>
<reference evidence="1" key="1">
    <citation type="journal article" date="2015" name="Nature">
        <title>Complex archaea that bridge the gap between prokaryotes and eukaryotes.</title>
        <authorList>
            <person name="Spang A."/>
            <person name="Saw J.H."/>
            <person name="Jorgensen S.L."/>
            <person name="Zaremba-Niedzwiedzka K."/>
            <person name="Martijn J."/>
            <person name="Lind A.E."/>
            <person name="van Eijk R."/>
            <person name="Schleper C."/>
            <person name="Guy L."/>
            <person name="Ettema T.J."/>
        </authorList>
    </citation>
    <scope>NUCLEOTIDE SEQUENCE</scope>
</reference>
<dbReference type="AlphaFoldDB" id="A0A0F9RR99"/>
<evidence type="ECO:0000313" key="1">
    <source>
        <dbReference type="EMBL" id="KKN19848.1"/>
    </source>
</evidence>
<accession>A0A0F9RR99</accession>
<gene>
    <name evidence="1" type="ORF">LCGC14_0941740</name>
</gene>
<protein>
    <submittedName>
        <fullName evidence="1">Uncharacterized protein</fullName>
    </submittedName>
</protein>
<comment type="caution">
    <text evidence="1">The sequence shown here is derived from an EMBL/GenBank/DDBJ whole genome shotgun (WGS) entry which is preliminary data.</text>
</comment>
<dbReference type="EMBL" id="LAZR01003298">
    <property type="protein sequence ID" value="KKN19848.1"/>
    <property type="molecule type" value="Genomic_DNA"/>
</dbReference>